<organism evidence="1 2">
    <name type="scientific">[Myrmecia] bisecta</name>
    <dbReference type="NCBI Taxonomy" id="41462"/>
    <lineage>
        <taxon>Eukaryota</taxon>
        <taxon>Viridiplantae</taxon>
        <taxon>Chlorophyta</taxon>
        <taxon>core chlorophytes</taxon>
        <taxon>Trebouxiophyceae</taxon>
        <taxon>Trebouxiales</taxon>
        <taxon>Trebouxiaceae</taxon>
        <taxon>Myrmecia</taxon>
    </lineage>
</organism>
<name>A0AAW1PJQ8_9CHLO</name>
<dbReference type="AlphaFoldDB" id="A0AAW1PJQ8"/>
<protein>
    <submittedName>
        <fullName evidence="1">Uncharacterized protein</fullName>
    </submittedName>
</protein>
<accession>A0AAW1PJQ8</accession>
<dbReference type="EMBL" id="JALJOR010000011">
    <property type="protein sequence ID" value="KAK9808813.1"/>
    <property type="molecule type" value="Genomic_DNA"/>
</dbReference>
<proteinExistence type="predicted"/>
<gene>
    <name evidence="1" type="ORF">WJX72_004159</name>
</gene>
<evidence type="ECO:0000313" key="1">
    <source>
        <dbReference type="EMBL" id="KAK9808813.1"/>
    </source>
</evidence>
<keyword evidence="2" id="KW-1185">Reference proteome</keyword>
<evidence type="ECO:0000313" key="2">
    <source>
        <dbReference type="Proteomes" id="UP001489004"/>
    </source>
</evidence>
<reference evidence="1 2" key="1">
    <citation type="journal article" date="2024" name="Nat. Commun.">
        <title>Phylogenomics reveals the evolutionary origins of lichenization in chlorophyte algae.</title>
        <authorList>
            <person name="Puginier C."/>
            <person name="Libourel C."/>
            <person name="Otte J."/>
            <person name="Skaloud P."/>
            <person name="Haon M."/>
            <person name="Grisel S."/>
            <person name="Petersen M."/>
            <person name="Berrin J.G."/>
            <person name="Delaux P.M."/>
            <person name="Dal Grande F."/>
            <person name="Keller J."/>
        </authorList>
    </citation>
    <scope>NUCLEOTIDE SEQUENCE [LARGE SCALE GENOMIC DNA]</scope>
    <source>
        <strain evidence="1 2">SAG 2043</strain>
    </source>
</reference>
<sequence length="141" mass="15802">MLCRLEVIAAEVTRQNAIVARDRELYAASREHDVAVDLLSLPQCQDYVQRNLGDLQAVLAELLHMTAERKRRRQEVDQLLAQFGLVFYGIAAADLNRSLAAYINGQDDASVLAKLSEPARLYAEQLAEQHSCTCESQEQLT</sequence>
<comment type="caution">
    <text evidence="1">The sequence shown here is derived from an EMBL/GenBank/DDBJ whole genome shotgun (WGS) entry which is preliminary data.</text>
</comment>
<dbReference type="Proteomes" id="UP001489004">
    <property type="component" value="Unassembled WGS sequence"/>
</dbReference>